<dbReference type="Gene3D" id="2.80.10.50">
    <property type="match status" value="2"/>
</dbReference>
<dbReference type="Proteomes" id="UP000442990">
    <property type="component" value="Unassembled WGS sequence"/>
</dbReference>
<dbReference type="CDD" id="cd00161">
    <property type="entry name" value="beta-trefoil_Ricin-like"/>
    <property type="match status" value="1"/>
</dbReference>
<evidence type="ECO:0000259" key="2">
    <source>
        <dbReference type="Pfam" id="PF00652"/>
    </source>
</evidence>
<dbReference type="InterPro" id="IPR000772">
    <property type="entry name" value="Ricin_B_lectin"/>
</dbReference>
<evidence type="ECO:0000256" key="1">
    <source>
        <dbReference type="SAM" id="SignalP"/>
    </source>
</evidence>
<keyword evidence="4" id="KW-1185">Reference proteome</keyword>
<dbReference type="Pfam" id="PF00652">
    <property type="entry name" value="Ricin_B_lectin"/>
    <property type="match status" value="1"/>
</dbReference>
<dbReference type="InterPro" id="IPR035992">
    <property type="entry name" value="Ricin_B-like_lectins"/>
</dbReference>
<comment type="caution">
    <text evidence="3">The sequence shown here is derived from an EMBL/GenBank/DDBJ whole genome shotgun (WGS) entry which is preliminary data.</text>
</comment>
<evidence type="ECO:0000313" key="4">
    <source>
        <dbReference type="Proteomes" id="UP000442990"/>
    </source>
</evidence>
<accession>A0A7J5D2M6</accession>
<proteinExistence type="predicted"/>
<feature type="signal peptide" evidence="1">
    <location>
        <begin position="1"/>
        <end position="27"/>
    </location>
</feature>
<name>A0A7J5D2M6_9ACTN</name>
<protein>
    <submittedName>
        <fullName evidence="3">Ricin-type beta-trefoil lectin domain protein</fullName>
    </submittedName>
</protein>
<organism evidence="3 4">
    <name type="scientific">Streptomyces triticiradicis</name>
    <dbReference type="NCBI Taxonomy" id="2651189"/>
    <lineage>
        <taxon>Bacteria</taxon>
        <taxon>Bacillati</taxon>
        <taxon>Actinomycetota</taxon>
        <taxon>Actinomycetes</taxon>
        <taxon>Kitasatosporales</taxon>
        <taxon>Streptomycetaceae</taxon>
        <taxon>Streptomyces</taxon>
    </lineage>
</organism>
<dbReference type="EMBL" id="WBKG01000076">
    <property type="protein sequence ID" value="KAB1976721.1"/>
    <property type="molecule type" value="Genomic_DNA"/>
</dbReference>
<dbReference type="RefSeq" id="WP_151474943.1">
    <property type="nucleotide sequence ID" value="NZ_WBKG01000076.1"/>
</dbReference>
<feature type="chain" id="PRO_5029464802" evidence="1">
    <location>
        <begin position="28"/>
        <end position="171"/>
    </location>
</feature>
<dbReference type="SUPFAM" id="SSF50370">
    <property type="entry name" value="Ricin B-like lectins"/>
    <property type="match status" value="1"/>
</dbReference>
<keyword evidence="3" id="KW-0430">Lectin</keyword>
<dbReference type="GO" id="GO:0030246">
    <property type="term" value="F:carbohydrate binding"/>
    <property type="evidence" value="ECO:0007669"/>
    <property type="project" value="UniProtKB-KW"/>
</dbReference>
<reference evidence="3 4" key="1">
    <citation type="submission" date="2019-09" db="EMBL/GenBank/DDBJ databases">
        <title>Isolation and identification of active actinomycetes.</title>
        <authorList>
            <person name="Yu Z."/>
            <person name="Han C."/>
            <person name="Yu B."/>
        </authorList>
    </citation>
    <scope>NUCLEOTIDE SEQUENCE [LARGE SCALE GENOMIC DNA]</scope>
    <source>
        <strain evidence="3 4">NEAU-H2</strain>
    </source>
</reference>
<feature type="domain" description="Ricin B lectin" evidence="2">
    <location>
        <begin position="37"/>
        <end position="157"/>
    </location>
</feature>
<evidence type="ECO:0000313" key="3">
    <source>
        <dbReference type="EMBL" id="KAB1976721.1"/>
    </source>
</evidence>
<sequence length="171" mass="18661">MRKRTAAAVISGAALIATGLVASPASAATYYDPIQLRNGLCFDVPGSNAYAGAQIQQYTCNGTGAQKWAWYQVDSTHYEIRSYLNPGLCLNNWEGGDTVGNHIKLYNCNWFNPDRTFNFVYKGTGAQLQPKSAWQNCVNGWGGDASGNELRLSPCMDVNNEDLSLWAAYSS</sequence>
<keyword evidence="1" id="KW-0732">Signal</keyword>
<dbReference type="AlphaFoldDB" id="A0A7J5D2M6"/>
<dbReference type="PROSITE" id="PS50231">
    <property type="entry name" value="RICIN_B_LECTIN"/>
    <property type="match status" value="1"/>
</dbReference>
<gene>
    <name evidence="3" type="ORF">F8144_43550</name>
</gene>